<protein>
    <recommendedName>
        <fullName evidence="2">CBM2 domain-containing protein</fullName>
    </recommendedName>
</protein>
<evidence type="ECO:0000313" key="4">
    <source>
        <dbReference type="Proteomes" id="UP000001880"/>
    </source>
</evidence>
<dbReference type="InterPro" id="IPR011478">
    <property type="entry name" value="DUF1585"/>
</dbReference>
<feature type="region of interest" description="Disordered" evidence="1">
    <location>
        <begin position="684"/>
        <end position="732"/>
    </location>
</feature>
<dbReference type="InterPro" id="IPR008965">
    <property type="entry name" value="CBM2/CBM3_carb-bd_dom_sf"/>
</dbReference>
<dbReference type="GO" id="GO:0005975">
    <property type="term" value="P:carbohydrate metabolic process"/>
    <property type="evidence" value="ECO:0007669"/>
    <property type="project" value="InterPro"/>
</dbReference>
<dbReference type="STRING" id="502025.Hoch_3317"/>
<dbReference type="eggNOG" id="COG5297">
    <property type="taxonomic scope" value="Bacteria"/>
</dbReference>
<dbReference type="Pfam" id="PF07631">
    <property type="entry name" value="PSD4"/>
    <property type="match status" value="1"/>
</dbReference>
<dbReference type="Gene3D" id="2.60.40.290">
    <property type="match status" value="1"/>
</dbReference>
<dbReference type="GO" id="GO:0004553">
    <property type="term" value="F:hydrolase activity, hydrolyzing O-glycosyl compounds"/>
    <property type="evidence" value="ECO:0007669"/>
    <property type="project" value="InterPro"/>
</dbReference>
<dbReference type="InterPro" id="IPR013039">
    <property type="entry name" value="DUF1588"/>
</dbReference>
<dbReference type="AlphaFoldDB" id="D0LTX5"/>
<dbReference type="PROSITE" id="PS00018">
    <property type="entry name" value="EF_HAND_1"/>
    <property type="match status" value="1"/>
</dbReference>
<dbReference type="SMART" id="SM00637">
    <property type="entry name" value="CBD_II"/>
    <property type="match status" value="1"/>
</dbReference>
<dbReference type="InterPro" id="IPR018247">
    <property type="entry name" value="EF_Hand_1_Ca_BS"/>
</dbReference>
<dbReference type="Pfam" id="PF07624">
    <property type="entry name" value="PSD2"/>
    <property type="match status" value="1"/>
</dbReference>
<dbReference type="InterPro" id="IPR013036">
    <property type="entry name" value="DUF1587"/>
</dbReference>
<dbReference type="GO" id="GO:0030247">
    <property type="term" value="F:polysaccharide binding"/>
    <property type="evidence" value="ECO:0007669"/>
    <property type="project" value="UniProtKB-UniRule"/>
</dbReference>
<dbReference type="Pfam" id="PF07627">
    <property type="entry name" value="PSCyt3"/>
    <property type="match status" value="1"/>
</dbReference>
<proteinExistence type="predicted"/>
<dbReference type="Pfam" id="PF07626">
    <property type="entry name" value="PSD3"/>
    <property type="match status" value="1"/>
</dbReference>
<dbReference type="Proteomes" id="UP000001880">
    <property type="component" value="Chromosome"/>
</dbReference>
<feature type="domain" description="CBM2" evidence="2">
    <location>
        <begin position="720"/>
        <end position="811"/>
    </location>
</feature>
<dbReference type="InterPro" id="IPR001919">
    <property type="entry name" value="CBD2"/>
</dbReference>
<dbReference type="Pfam" id="PF00553">
    <property type="entry name" value="CBM_2"/>
    <property type="match status" value="1"/>
</dbReference>
<sequence length="811" mass="85207">MTGHVSQKQTDFATAAPARGGLRFPSLTMTLALGLGLSAAALSGCDGAADDGPGAAPESPCPPDQEYFVENIWTPIVSLSCISCHSDTGAAKSSRLVLREPTEPDFLSENFAIMRALAAEEEGGTSILLSRPSGRHPSGHPGGVLFDIGTIDYEAMAAFVGRVVGDPEACESALDSCESGTPGPRMLRRLSRSEYDRTIVDLLGIEGTYGKSFAADTVVNGFDNNAAALTVTPLLADQVRKAAESLAAEAMANPGAIVPCAASEGRACARSFLESFGERAFRRPLSEDEITGYLGIYDLGDEDGDGAVSEGEFPGAMEVVLSALLQSPSFLYRPELGTSVGDGAYALSSYEIASELSYFLWGSMPDEELLAAAREDALRDPAEIESQARRMLASPKARFAIDRFTEQWLGIDQLATVPKDTMLFPELTPELRQSMLVEAQSLVADIIAEGGSLGELLRASHTFLDQRLADFYGLPAPAEAGAGGFGRVDLGGSERGGLLTLGAILTTHARSNGTSPIHRGKLVRERLLCQHLPPPPPGVNAEPPALDPGLTTRERYRQHSVDEACAGCHELMDPIGFGFEHFDGIGRFRADEGGLAIDASGYVSGVGEKNLEFDGVDDLAAQLAGSPEAHACFALQWTRFAYGVRENSQLSCLVDDVAAQLTPDTRLDDFIVSLALSSHFTARVGKDAAPGEEPGDGGEDPGDGGEDPGDGGEDPGDGGEDPGDGGSSDDLGVAVVTDSMWATGACYSVTVTNESDAELDWQITLSVAGEINNHWNATLTQTGNQAQFGGVDFNDRIAPGATASFGFCEAF</sequence>
<evidence type="ECO:0000256" key="1">
    <source>
        <dbReference type="SAM" id="MobiDB-lite"/>
    </source>
</evidence>
<dbReference type="PROSITE" id="PS51173">
    <property type="entry name" value="CBM2"/>
    <property type="match status" value="1"/>
</dbReference>
<accession>D0LTX5</accession>
<dbReference type="InterPro" id="IPR013043">
    <property type="entry name" value="DUF1595"/>
</dbReference>
<dbReference type="EMBL" id="CP001804">
    <property type="protein sequence ID" value="ACY15819.1"/>
    <property type="molecule type" value="Genomic_DNA"/>
</dbReference>
<dbReference type="KEGG" id="hoh:Hoch_3317"/>
<dbReference type="HOGENOM" id="CLU_007458_1_0_7"/>
<dbReference type="Pfam" id="PF07637">
    <property type="entry name" value="PSD5"/>
    <property type="match status" value="1"/>
</dbReference>
<dbReference type="CAZy" id="CBM2">
    <property type="family name" value="Carbohydrate-Binding Module Family 2"/>
</dbReference>
<gene>
    <name evidence="3" type="ordered locus">Hoch_3317</name>
</gene>
<name>D0LTX5_HALO1</name>
<dbReference type="InterPro" id="IPR012291">
    <property type="entry name" value="CBM2_carb-bd_dom_sf"/>
</dbReference>
<organism evidence="3 4">
    <name type="scientific">Haliangium ochraceum (strain DSM 14365 / JCM 11303 / SMP-2)</name>
    <dbReference type="NCBI Taxonomy" id="502025"/>
    <lineage>
        <taxon>Bacteria</taxon>
        <taxon>Pseudomonadati</taxon>
        <taxon>Myxococcota</taxon>
        <taxon>Polyangia</taxon>
        <taxon>Haliangiales</taxon>
        <taxon>Kofleriaceae</taxon>
        <taxon>Haliangium</taxon>
    </lineage>
</organism>
<dbReference type="SUPFAM" id="SSF49384">
    <property type="entry name" value="Carbohydrate-binding domain"/>
    <property type="match status" value="1"/>
</dbReference>
<feature type="compositionally biased region" description="Acidic residues" evidence="1">
    <location>
        <begin position="693"/>
        <end position="723"/>
    </location>
</feature>
<evidence type="ECO:0000259" key="2">
    <source>
        <dbReference type="PROSITE" id="PS51173"/>
    </source>
</evidence>
<dbReference type="InterPro" id="IPR013042">
    <property type="entry name" value="DUF1592"/>
</dbReference>
<reference evidence="3 4" key="1">
    <citation type="journal article" date="2010" name="Stand. Genomic Sci.">
        <title>Complete genome sequence of Haliangium ochraceum type strain (SMP-2).</title>
        <authorList>
            <consortium name="US DOE Joint Genome Institute (JGI-PGF)"/>
            <person name="Ivanova N."/>
            <person name="Daum C."/>
            <person name="Lang E."/>
            <person name="Abt B."/>
            <person name="Kopitz M."/>
            <person name="Saunders E."/>
            <person name="Lapidus A."/>
            <person name="Lucas S."/>
            <person name="Glavina Del Rio T."/>
            <person name="Nolan M."/>
            <person name="Tice H."/>
            <person name="Copeland A."/>
            <person name="Cheng J.F."/>
            <person name="Chen F."/>
            <person name="Bruce D."/>
            <person name="Goodwin L."/>
            <person name="Pitluck S."/>
            <person name="Mavromatis K."/>
            <person name="Pati A."/>
            <person name="Mikhailova N."/>
            <person name="Chen A."/>
            <person name="Palaniappan K."/>
            <person name="Land M."/>
            <person name="Hauser L."/>
            <person name="Chang Y.J."/>
            <person name="Jeffries C.D."/>
            <person name="Detter J.C."/>
            <person name="Brettin T."/>
            <person name="Rohde M."/>
            <person name="Goker M."/>
            <person name="Bristow J."/>
            <person name="Markowitz V."/>
            <person name="Eisen J.A."/>
            <person name="Hugenholtz P."/>
            <person name="Kyrpides N.C."/>
            <person name="Klenk H.P."/>
        </authorList>
    </citation>
    <scope>NUCLEOTIDE SEQUENCE [LARGE SCALE GENOMIC DNA]</scope>
    <source>
        <strain evidence="4">DSM 14365 / CIP 107738 / JCM 11303 / AJ 13395 / SMP-2</strain>
    </source>
</reference>
<evidence type="ECO:0000313" key="3">
    <source>
        <dbReference type="EMBL" id="ACY15819.1"/>
    </source>
</evidence>
<keyword evidence="4" id="KW-1185">Reference proteome</keyword>